<dbReference type="GeneID" id="103343210"/>
<evidence type="ECO:0000313" key="3">
    <source>
        <dbReference type="Proteomes" id="UP000694861"/>
    </source>
</evidence>
<dbReference type="RefSeq" id="XP_008245102.2">
    <property type="nucleotide sequence ID" value="XM_008246880.2"/>
</dbReference>
<keyword evidence="2" id="KW-0812">Transmembrane</keyword>
<evidence type="ECO:0000313" key="4">
    <source>
        <dbReference type="RefSeq" id="XP_008245102.2"/>
    </source>
</evidence>
<keyword evidence="2" id="KW-0472">Membrane</keyword>
<feature type="transmembrane region" description="Helical" evidence="2">
    <location>
        <begin position="36"/>
        <end position="58"/>
    </location>
</feature>
<name>A0ABM1LYI6_PRUMU</name>
<keyword evidence="2" id="KW-1133">Transmembrane helix</keyword>
<feature type="coiled-coil region" evidence="1">
    <location>
        <begin position="210"/>
        <end position="261"/>
    </location>
</feature>
<gene>
    <name evidence="4 5" type="primary">LOC103343210</name>
</gene>
<dbReference type="PANTHER" id="PTHR48473:SF1">
    <property type="entry name" value="TIR DOMAIN-CONTAINING PROTEIN"/>
    <property type="match status" value="1"/>
</dbReference>
<organism evidence="3 5">
    <name type="scientific">Prunus mume</name>
    <name type="common">Japanese apricot</name>
    <name type="synonym">Armeniaca mume</name>
    <dbReference type="NCBI Taxonomy" id="102107"/>
    <lineage>
        <taxon>Eukaryota</taxon>
        <taxon>Viridiplantae</taxon>
        <taxon>Streptophyta</taxon>
        <taxon>Embryophyta</taxon>
        <taxon>Tracheophyta</taxon>
        <taxon>Spermatophyta</taxon>
        <taxon>Magnoliopsida</taxon>
        <taxon>eudicotyledons</taxon>
        <taxon>Gunneridae</taxon>
        <taxon>Pentapetalae</taxon>
        <taxon>rosids</taxon>
        <taxon>fabids</taxon>
        <taxon>Rosales</taxon>
        <taxon>Rosaceae</taxon>
        <taxon>Amygdaloideae</taxon>
        <taxon>Amygdaleae</taxon>
        <taxon>Prunus</taxon>
    </lineage>
</organism>
<dbReference type="PANTHER" id="PTHR48473">
    <property type="entry name" value="TIR DOMAIN-CONTAINING PROTEIN"/>
    <property type="match status" value="1"/>
</dbReference>
<evidence type="ECO:0000313" key="5">
    <source>
        <dbReference type="RefSeq" id="XP_016652463.1"/>
    </source>
</evidence>
<dbReference type="RefSeq" id="XP_016652463.1">
    <property type="nucleotide sequence ID" value="XM_016796977.1"/>
</dbReference>
<dbReference type="Proteomes" id="UP000694861">
    <property type="component" value="Unplaced"/>
</dbReference>
<evidence type="ECO:0000256" key="2">
    <source>
        <dbReference type="SAM" id="Phobius"/>
    </source>
</evidence>
<protein>
    <submittedName>
        <fullName evidence="4">Protein DDB_G0276689-like isoform X1</fullName>
    </submittedName>
    <submittedName>
        <fullName evidence="5">Protein DDB_G0276689-like isoform X2</fullName>
    </submittedName>
</protein>
<keyword evidence="3" id="KW-1185">Reference proteome</keyword>
<reference evidence="4 5" key="1">
    <citation type="submission" date="2025-05" db="UniProtKB">
        <authorList>
            <consortium name="RefSeq"/>
        </authorList>
    </citation>
    <scope>IDENTIFICATION</scope>
</reference>
<evidence type="ECO:0000256" key="1">
    <source>
        <dbReference type="SAM" id="Coils"/>
    </source>
</evidence>
<proteinExistence type="predicted"/>
<keyword evidence="1" id="KW-0175">Coiled coil</keyword>
<accession>A0ABM1LYI6</accession>
<sequence>MRATSESAEWIFLATSLGLEILSAACDQASSPRTPHYALSGMLLSIAALLISIWELIYRGKKERVVLRRWGMLWWFYHTPPPPHTPFGTLPDIYGLVAGISQCICSIVQYVYCLRHANSPFKASLLPAIFLMCLGGSKLCNNRLNANTTDNKNSWENSSSTEETSWHAIKVDLPFLYDQEVEVEGNIEQHQLQEQRRQPQEQQQLLEMWLQEQHEQHEQYEQQKQRRRRELQQLQEQQERLQELQRRLELEQEQEQQKFLQHRRVAELEQEQEQQKFLRRRQVVKAD</sequence>